<dbReference type="InterPro" id="IPR013830">
    <property type="entry name" value="SGNH_hydro"/>
</dbReference>
<dbReference type="Gene3D" id="3.40.50.1110">
    <property type="entry name" value="SGNH hydrolase"/>
    <property type="match status" value="1"/>
</dbReference>
<feature type="domain" description="SGNH hydrolase-type esterase" evidence="2">
    <location>
        <begin position="6"/>
        <end position="243"/>
    </location>
</feature>
<keyword evidence="4" id="KW-1185">Reference proteome</keyword>
<dbReference type="InterPro" id="IPR037460">
    <property type="entry name" value="SEST-like"/>
</dbReference>
<dbReference type="GO" id="GO:0019433">
    <property type="term" value="P:triglyceride catabolic process"/>
    <property type="evidence" value="ECO:0007669"/>
    <property type="project" value="TreeGrafter"/>
</dbReference>
<name>A0A7I9YHY8_MYCBU</name>
<dbReference type="Proteomes" id="UP000465360">
    <property type="component" value="Unassembled WGS sequence"/>
</dbReference>
<evidence type="ECO:0000259" key="2">
    <source>
        <dbReference type="Pfam" id="PF13472"/>
    </source>
</evidence>
<evidence type="ECO:0000256" key="1">
    <source>
        <dbReference type="PIRSR" id="PIRSR637460-1"/>
    </source>
</evidence>
<proteinExistence type="predicted"/>
<dbReference type="PANTHER" id="PTHR37981:SF1">
    <property type="entry name" value="SGNH HYDROLASE-TYPE ESTERASE DOMAIN-CONTAINING PROTEIN"/>
    <property type="match status" value="1"/>
</dbReference>
<feature type="active site" evidence="1">
    <location>
        <position position="235"/>
    </location>
</feature>
<sequence>MKRYVALGSSMAAGPGIRPRAAGAPWPAGRSARNYPHLVAERLNLELVDVTYSGATTAHVLSDRQHGAPPQIEALDGSESLVTVTIGGNDVGYIPLLTAASLPNFARRLPLLGARIGELLDRDARDAALAQTFDALCEVGATVRRRAPRARVLFVDYLTVLPPSGEPAPPLSNTDADLGRHVASSLERLTAEAASSTGCELVGAAAASRDHHAWSADPWTTRPGVPLPGRVAPLHPNAAGMRAVAELVAAQL</sequence>
<dbReference type="GO" id="GO:0004806">
    <property type="term" value="F:triacylglycerol lipase activity"/>
    <property type="evidence" value="ECO:0007669"/>
    <property type="project" value="TreeGrafter"/>
</dbReference>
<dbReference type="EMBL" id="BLKZ01000001">
    <property type="protein sequence ID" value="GFG88229.1"/>
    <property type="molecule type" value="Genomic_DNA"/>
</dbReference>
<dbReference type="Pfam" id="PF13472">
    <property type="entry name" value="Lipase_GDSL_2"/>
    <property type="match status" value="1"/>
</dbReference>
<evidence type="ECO:0000313" key="3">
    <source>
        <dbReference type="EMBL" id="GFG88229.1"/>
    </source>
</evidence>
<keyword evidence="3" id="KW-0378">Hydrolase</keyword>
<dbReference type="AlphaFoldDB" id="A0A7I9YHY8"/>
<dbReference type="PANTHER" id="PTHR37981">
    <property type="entry name" value="LIPASE 2"/>
    <property type="match status" value="1"/>
</dbReference>
<gene>
    <name evidence="3" type="ORF">MBOU_02710</name>
</gene>
<evidence type="ECO:0000313" key="4">
    <source>
        <dbReference type="Proteomes" id="UP000465360"/>
    </source>
</evidence>
<accession>A0A7I9YHY8</accession>
<comment type="caution">
    <text evidence="3">The sequence shown here is derived from an EMBL/GenBank/DDBJ whole genome shotgun (WGS) entry which is preliminary data.</text>
</comment>
<feature type="active site" description="Nucleophile" evidence="1">
    <location>
        <position position="10"/>
    </location>
</feature>
<dbReference type="InterPro" id="IPR036514">
    <property type="entry name" value="SGNH_hydro_sf"/>
</dbReference>
<reference evidence="3 4" key="1">
    <citation type="journal article" date="2019" name="Emerg. Microbes Infect.">
        <title>Comprehensive subspecies identification of 175 nontuberculous mycobacteria species based on 7547 genomic profiles.</title>
        <authorList>
            <person name="Matsumoto Y."/>
            <person name="Kinjo T."/>
            <person name="Motooka D."/>
            <person name="Nabeya D."/>
            <person name="Jung N."/>
            <person name="Uechi K."/>
            <person name="Horii T."/>
            <person name="Iida T."/>
            <person name="Fujita J."/>
            <person name="Nakamura S."/>
        </authorList>
    </citation>
    <scope>NUCLEOTIDE SEQUENCE [LARGE SCALE GENOMIC DNA]</scope>
    <source>
        <strain evidence="3 4">JCM 30725</strain>
    </source>
</reference>
<dbReference type="RefSeq" id="WP_163706887.1">
    <property type="nucleotide sequence ID" value="NZ_BLKZ01000001.1"/>
</dbReference>
<dbReference type="CDD" id="cd01823">
    <property type="entry name" value="SEST_like"/>
    <property type="match status" value="1"/>
</dbReference>
<organism evidence="3 4">
    <name type="scientific">Mycobacterium bourgelatii</name>
    <dbReference type="NCBI Taxonomy" id="1273442"/>
    <lineage>
        <taxon>Bacteria</taxon>
        <taxon>Bacillati</taxon>
        <taxon>Actinomycetota</taxon>
        <taxon>Actinomycetes</taxon>
        <taxon>Mycobacteriales</taxon>
        <taxon>Mycobacteriaceae</taxon>
        <taxon>Mycobacterium</taxon>
    </lineage>
</organism>
<dbReference type="SUPFAM" id="SSF52266">
    <property type="entry name" value="SGNH hydrolase"/>
    <property type="match status" value="1"/>
</dbReference>
<protein>
    <submittedName>
        <fullName evidence="3">Hydrolase</fullName>
    </submittedName>
</protein>